<keyword evidence="1" id="KW-0233">DNA recombination</keyword>
<dbReference type="GO" id="GO:0006281">
    <property type="term" value="P:DNA repair"/>
    <property type="evidence" value="ECO:0007669"/>
    <property type="project" value="UniProtKB-KW"/>
</dbReference>
<keyword evidence="1" id="KW-0067">ATP-binding</keyword>
<evidence type="ECO:0000259" key="2">
    <source>
        <dbReference type="Pfam" id="PF05970"/>
    </source>
</evidence>
<dbReference type="GO" id="GO:0043139">
    <property type="term" value="F:5'-3' DNA helicase activity"/>
    <property type="evidence" value="ECO:0007669"/>
    <property type="project" value="UniProtKB-EC"/>
</dbReference>
<evidence type="ECO:0000256" key="1">
    <source>
        <dbReference type="RuleBase" id="RU363044"/>
    </source>
</evidence>
<dbReference type="Pfam" id="PF05970">
    <property type="entry name" value="PIF1"/>
    <property type="match status" value="1"/>
</dbReference>
<accession>A0A225VHD8</accession>
<keyword evidence="1" id="KW-0234">DNA repair</keyword>
<evidence type="ECO:0000313" key="4">
    <source>
        <dbReference type="Proteomes" id="UP000198211"/>
    </source>
</evidence>
<dbReference type="PANTHER" id="PTHR10492:SF57">
    <property type="entry name" value="ATP-DEPENDENT DNA HELICASE"/>
    <property type="match status" value="1"/>
</dbReference>
<name>A0A225VHD8_9STRA</name>
<dbReference type="EMBL" id="NBNE01005047">
    <property type="protein sequence ID" value="OWZ04278.1"/>
    <property type="molecule type" value="Genomic_DNA"/>
</dbReference>
<keyword evidence="4" id="KW-1185">Reference proteome</keyword>
<comment type="similarity">
    <text evidence="1">Belongs to the helicase family.</text>
</comment>
<protein>
    <recommendedName>
        <fullName evidence="1">ATP-dependent DNA helicase</fullName>
        <ecNumber evidence="1">5.6.2.3</ecNumber>
    </recommendedName>
</protein>
<proteinExistence type="inferred from homology"/>
<dbReference type="GO" id="GO:0006310">
    <property type="term" value="P:DNA recombination"/>
    <property type="evidence" value="ECO:0007669"/>
    <property type="project" value="UniProtKB-KW"/>
</dbReference>
<dbReference type="AlphaFoldDB" id="A0A225VHD8"/>
<keyword evidence="1 3" id="KW-0347">Helicase</keyword>
<dbReference type="GO" id="GO:0005524">
    <property type="term" value="F:ATP binding"/>
    <property type="evidence" value="ECO:0007669"/>
    <property type="project" value="UniProtKB-KW"/>
</dbReference>
<keyword evidence="1" id="KW-0547">Nucleotide-binding</keyword>
<comment type="cofactor">
    <cofactor evidence="1">
        <name>Mg(2+)</name>
        <dbReference type="ChEBI" id="CHEBI:18420"/>
    </cofactor>
</comment>
<dbReference type="InterPro" id="IPR010285">
    <property type="entry name" value="DNA_helicase_pif1-like_DEAD"/>
</dbReference>
<dbReference type="EC" id="5.6.2.3" evidence="1"/>
<organism evidence="3 4">
    <name type="scientific">Phytophthora megakarya</name>
    <dbReference type="NCBI Taxonomy" id="4795"/>
    <lineage>
        <taxon>Eukaryota</taxon>
        <taxon>Sar</taxon>
        <taxon>Stramenopiles</taxon>
        <taxon>Oomycota</taxon>
        <taxon>Peronosporomycetes</taxon>
        <taxon>Peronosporales</taxon>
        <taxon>Peronosporaceae</taxon>
        <taxon>Phytophthora</taxon>
    </lineage>
</organism>
<keyword evidence="1" id="KW-0378">Hydrolase</keyword>
<dbReference type="GO" id="GO:0016887">
    <property type="term" value="F:ATP hydrolysis activity"/>
    <property type="evidence" value="ECO:0007669"/>
    <property type="project" value="RHEA"/>
</dbReference>
<keyword evidence="1" id="KW-0227">DNA damage</keyword>
<dbReference type="PANTHER" id="PTHR10492">
    <property type="match status" value="1"/>
</dbReference>
<dbReference type="OrthoDB" id="95750at2759"/>
<reference evidence="4" key="1">
    <citation type="submission" date="2017-03" db="EMBL/GenBank/DDBJ databases">
        <title>Phytopthora megakarya and P. palmivora, two closely related causual agents of cacao black pod achieved similar genome size and gene model numbers by different mechanisms.</title>
        <authorList>
            <person name="Ali S."/>
            <person name="Shao J."/>
            <person name="Larry D.J."/>
            <person name="Kronmiller B."/>
            <person name="Shen D."/>
            <person name="Strem M.D."/>
            <person name="Melnick R.L."/>
            <person name="Guiltinan M.J."/>
            <person name="Tyler B.M."/>
            <person name="Meinhardt L.W."/>
            <person name="Bailey B.A."/>
        </authorList>
    </citation>
    <scope>NUCLEOTIDE SEQUENCE [LARGE SCALE GENOMIC DNA]</scope>
    <source>
        <strain evidence="4">zdho120</strain>
    </source>
</reference>
<dbReference type="STRING" id="4795.A0A225VHD8"/>
<feature type="domain" description="DNA helicase Pif1-like DEAD-box helicase" evidence="2">
    <location>
        <begin position="1"/>
        <end position="99"/>
    </location>
</feature>
<gene>
    <name evidence="3" type="ORF">PHMEG_00023842</name>
</gene>
<sequence>MTHRFQYEALDRTLQDSMKNNMPFVLRCFYVAFRQTLPVIPRAGPAEVISSTIKRSELWRYFEWLRLPINMRVQTSRNPQTAAEVGAFADYLLQVGDGRHFISPSLKFSKISYLSLTLRKQARHRLLHFVETVYTDLNSGNHPGDCFADRIILTPKKH</sequence>
<comment type="catalytic activity">
    <reaction evidence="1">
        <text>ATP + H2O = ADP + phosphate + H(+)</text>
        <dbReference type="Rhea" id="RHEA:13065"/>
        <dbReference type="ChEBI" id="CHEBI:15377"/>
        <dbReference type="ChEBI" id="CHEBI:15378"/>
        <dbReference type="ChEBI" id="CHEBI:30616"/>
        <dbReference type="ChEBI" id="CHEBI:43474"/>
        <dbReference type="ChEBI" id="CHEBI:456216"/>
        <dbReference type="EC" id="5.6.2.3"/>
    </reaction>
</comment>
<dbReference type="Proteomes" id="UP000198211">
    <property type="component" value="Unassembled WGS sequence"/>
</dbReference>
<comment type="caution">
    <text evidence="3">The sequence shown here is derived from an EMBL/GenBank/DDBJ whole genome shotgun (WGS) entry which is preliminary data.</text>
</comment>
<dbReference type="GO" id="GO:0000723">
    <property type="term" value="P:telomere maintenance"/>
    <property type="evidence" value="ECO:0007669"/>
    <property type="project" value="InterPro"/>
</dbReference>
<evidence type="ECO:0000313" key="3">
    <source>
        <dbReference type="EMBL" id="OWZ04278.1"/>
    </source>
</evidence>